<accession>A0A3B0XH16</accession>
<evidence type="ECO:0000313" key="2">
    <source>
        <dbReference type="EMBL" id="VAW60899.1"/>
    </source>
</evidence>
<feature type="non-terminal residue" evidence="2">
    <location>
        <position position="182"/>
    </location>
</feature>
<dbReference type="InterPro" id="IPR011460">
    <property type="entry name" value="Lcl_C"/>
</dbReference>
<proteinExistence type="predicted"/>
<dbReference type="EMBL" id="UOFJ01000017">
    <property type="protein sequence ID" value="VAW60899.1"/>
    <property type="molecule type" value="Genomic_DNA"/>
</dbReference>
<gene>
    <name evidence="2" type="ORF">MNBD_GAMMA10-2509</name>
</gene>
<reference evidence="2" key="1">
    <citation type="submission" date="2018-06" db="EMBL/GenBank/DDBJ databases">
        <authorList>
            <person name="Zhirakovskaya E."/>
        </authorList>
    </citation>
    <scope>NUCLEOTIDE SEQUENCE</scope>
</reference>
<organism evidence="2">
    <name type="scientific">hydrothermal vent metagenome</name>
    <dbReference type="NCBI Taxonomy" id="652676"/>
    <lineage>
        <taxon>unclassified sequences</taxon>
        <taxon>metagenomes</taxon>
        <taxon>ecological metagenomes</taxon>
    </lineage>
</organism>
<feature type="domain" description="Lcl C-terminal" evidence="1">
    <location>
        <begin position="56"/>
        <end position="178"/>
    </location>
</feature>
<sequence>MKTNLLTVIALLIIPSTQVLARPSISELQQGVNALTNDLVVCPSSSPTRFVDNGDGTICDRETGLMWEMKNDSDDAENFTNPSDLDNRYTWSDTGVSANGTLFREFLARMNGELAGPFSFGTPASGQLGGYSDWRVPTLQELQSIVDCSFDPCINPLFGPTVPAGQGGNNNAYWTSTSLFIA</sequence>
<evidence type="ECO:0000259" key="1">
    <source>
        <dbReference type="Pfam" id="PF07603"/>
    </source>
</evidence>
<dbReference type="PANTHER" id="PTHR35812:SF1">
    <property type="entry name" value="LIPOPROTEIN"/>
    <property type="match status" value="1"/>
</dbReference>
<protein>
    <recommendedName>
        <fullName evidence="1">Lcl C-terminal domain-containing protein</fullName>
    </recommendedName>
</protein>
<dbReference type="PANTHER" id="PTHR35812">
    <property type="entry name" value="LIPOPROTEIN"/>
    <property type="match status" value="1"/>
</dbReference>
<name>A0A3B0XH16_9ZZZZ</name>
<dbReference type="Pfam" id="PF07603">
    <property type="entry name" value="Lcl_C"/>
    <property type="match status" value="1"/>
</dbReference>
<dbReference type="AlphaFoldDB" id="A0A3B0XH16"/>